<dbReference type="EMBL" id="JACEGQ020000013">
    <property type="protein sequence ID" value="KAH8490632.1"/>
    <property type="molecule type" value="Genomic_DNA"/>
</dbReference>
<reference evidence="1" key="1">
    <citation type="journal article" date="2021" name="J. Hered.">
        <title>Genome Assembly of Salicaceae Populus deltoides (Eastern Cottonwood) I-69 Based on Nanopore Sequencing and Hi-C Technologies.</title>
        <authorList>
            <person name="Bai S."/>
            <person name="Wu H."/>
            <person name="Zhang J."/>
            <person name="Pan Z."/>
            <person name="Zhao W."/>
            <person name="Li Z."/>
            <person name="Tong C."/>
        </authorList>
    </citation>
    <scope>NUCLEOTIDE SEQUENCE</scope>
    <source>
        <tissue evidence="1">Leaf</tissue>
    </source>
</reference>
<dbReference type="Proteomes" id="UP000807159">
    <property type="component" value="Chromosome 13"/>
</dbReference>
<proteinExistence type="predicted"/>
<sequence length="156" mass="17483">MQRTVPAIVHVVEVLISLRLISHSLLYQQNNLQAKVFSSHAVDCPDCPNLIALAMKTLAMELLYRPTDSGMSRLKQKNSFSKGCILESPKQKPCKGRSQDLSGLYSIMQGKSQPSVQGWSNTVQRVEGYPYYYLQSAGPWPAELCMNHAILAQEER</sequence>
<comment type="caution">
    <text evidence="1">The sequence shown here is derived from an EMBL/GenBank/DDBJ whole genome shotgun (WGS) entry which is preliminary data.</text>
</comment>
<protein>
    <submittedName>
        <fullName evidence="1">Uncharacterized protein</fullName>
    </submittedName>
</protein>
<evidence type="ECO:0000313" key="2">
    <source>
        <dbReference type="Proteomes" id="UP000807159"/>
    </source>
</evidence>
<gene>
    <name evidence="1" type="ORF">H0E87_022965</name>
</gene>
<name>A0A8T2XCX7_POPDE</name>
<evidence type="ECO:0000313" key="1">
    <source>
        <dbReference type="EMBL" id="KAH8490632.1"/>
    </source>
</evidence>
<organism evidence="1 2">
    <name type="scientific">Populus deltoides</name>
    <name type="common">Eastern poplar</name>
    <name type="synonym">Eastern cottonwood</name>
    <dbReference type="NCBI Taxonomy" id="3696"/>
    <lineage>
        <taxon>Eukaryota</taxon>
        <taxon>Viridiplantae</taxon>
        <taxon>Streptophyta</taxon>
        <taxon>Embryophyta</taxon>
        <taxon>Tracheophyta</taxon>
        <taxon>Spermatophyta</taxon>
        <taxon>Magnoliopsida</taxon>
        <taxon>eudicotyledons</taxon>
        <taxon>Gunneridae</taxon>
        <taxon>Pentapetalae</taxon>
        <taxon>rosids</taxon>
        <taxon>fabids</taxon>
        <taxon>Malpighiales</taxon>
        <taxon>Salicaceae</taxon>
        <taxon>Saliceae</taxon>
        <taxon>Populus</taxon>
    </lineage>
</organism>
<keyword evidence="2" id="KW-1185">Reference proteome</keyword>
<dbReference type="AlphaFoldDB" id="A0A8T2XCX7"/>
<accession>A0A8T2XCX7</accession>